<feature type="binding site" evidence="4">
    <location>
        <position position="172"/>
    </location>
    <ligand>
        <name>Zn(2+)</name>
        <dbReference type="ChEBI" id="CHEBI:29105"/>
    </ligand>
</feature>
<protein>
    <recommendedName>
        <fullName evidence="1">protein acetyllysine N-acetyltransferase</fullName>
        <ecNumber evidence="1">2.3.1.286</ecNumber>
    </recommendedName>
</protein>
<dbReference type="EMBL" id="CP007243">
    <property type="protein sequence ID" value="AIA31030.1"/>
    <property type="molecule type" value="Genomic_DNA"/>
</dbReference>
<keyword evidence="3" id="KW-0520">NAD</keyword>
<evidence type="ECO:0000256" key="4">
    <source>
        <dbReference type="PROSITE-ProRule" id="PRU00236"/>
    </source>
</evidence>
<dbReference type="InterPro" id="IPR026590">
    <property type="entry name" value="Ssirtuin_cat_dom"/>
</dbReference>
<evidence type="ECO:0000256" key="3">
    <source>
        <dbReference type="ARBA" id="ARBA00023027"/>
    </source>
</evidence>
<dbReference type="Gene3D" id="3.30.1600.10">
    <property type="entry name" value="SIR2/SIRT2 'Small Domain"/>
    <property type="match status" value="1"/>
</dbReference>
<evidence type="ECO:0000313" key="7">
    <source>
        <dbReference type="Proteomes" id="UP000027059"/>
    </source>
</evidence>
<dbReference type="GO" id="GO:0070403">
    <property type="term" value="F:NAD+ binding"/>
    <property type="evidence" value="ECO:0007669"/>
    <property type="project" value="InterPro"/>
</dbReference>
<dbReference type="InterPro" id="IPR026591">
    <property type="entry name" value="Sirtuin_cat_small_dom_sf"/>
</dbReference>
<gene>
    <name evidence="6" type="ORF">Y981_10640</name>
</gene>
<evidence type="ECO:0000313" key="6">
    <source>
        <dbReference type="EMBL" id="AIA31030.1"/>
    </source>
</evidence>
<dbReference type="Pfam" id="PF02146">
    <property type="entry name" value="SIR2"/>
    <property type="match status" value="1"/>
</dbReference>
<evidence type="ECO:0000256" key="1">
    <source>
        <dbReference type="ARBA" id="ARBA00012928"/>
    </source>
</evidence>
<dbReference type="OrthoDB" id="9800582at2"/>
<dbReference type="Proteomes" id="UP000027059">
    <property type="component" value="Chromosome"/>
</dbReference>
<dbReference type="KEGG" id="lfp:Y981_10640"/>
<name>A0A059XV87_9BACT</name>
<dbReference type="GO" id="GO:0017136">
    <property type="term" value="F:histone deacetylase activity, NAD-dependent"/>
    <property type="evidence" value="ECO:0007669"/>
    <property type="project" value="TreeGrafter"/>
</dbReference>
<feature type="active site" description="Proton acceptor" evidence="4">
    <location>
        <position position="132"/>
    </location>
</feature>
<keyword evidence="4" id="KW-0479">Metal-binding</keyword>
<keyword evidence="7" id="KW-1185">Reference proteome</keyword>
<dbReference type="RefSeq" id="WP_038506020.1">
    <property type="nucleotide sequence ID" value="NZ_CP007243.1"/>
</dbReference>
<feature type="binding site" evidence="4">
    <location>
        <position position="144"/>
    </location>
    <ligand>
        <name>Zn(2+)</name>
        <dbReference type="ChEBI" id="CHEBI:29105"/>
    </ligand>
</feature>
<reference evidence="7" key="1">
    <citation type="submission" date="2014-02" db="EMBL/GenBank/DDBJ databases">
        <title>Complete genome sequence and comparative genomic analysis of the nitrogen-fixing bacterium Leptospirillum ferriphilum YSK.</title>
        <authorList>
            <person name="Guo X."/>
            <person name="Yin H."/>
            <person name="Liang Y."/>
            <person name="Hu Q."/>
            <person name="Ma L."/>
            <person name="Xiao Y."/>
            <person name="Zhang X."/>
            <person name="Qiu G."/>
            <person name="Liu X."/>
        </authorList>
    </citation>
    <scope>NUCLEOTIDE SEQUENCE [LARGE SCALE GENOMIC DNA]</scope>
    <source>
        <strain evidence="7">YSK</strain>
    </source>
</reference>
<reference evidence="6 7" key="2">
    <citation type="journal article" date="2015" name="Biomed. Res. Int.">
        <title>Effects of Arsenite Resistance on the Growth and Functional Gene Expression of Leptospirillum ferriphilum and Acidithiobacillus thiooxidans in Pure Culture and Coculture.</title>
        <authorList>
            <person name="Jiang H."/>
            <person name="Liang Y."/>
            <person name="Yin H."/>
            <person name="Xiao Y."/>
            <person name="Guo X."/>
            <person name="Xu Y."/>
            <person name="Hu Q."/>
            <person name="Liu H."/>
            <person name="Liu X."/>
        </authorList>
    </citation>
    <scope>NUCLEOTIDE SEQUENCE [LARGE SCALE GENOMIC DNA]</scope>
    <source>
        <strain evidence="6 7">YSK</strain>
    </source>
</reference>
<accession>A0A059XV87</accession>
<dbReference type="InterPro" id="IPR050134">
    <property type="entry name" value="NAD-dep_sirtuin_deacylases"/>
</dbReference>
<feature type="domain" description="Deacetylase sirtuin-type" evidence="5">
    <location>
        <begin position="1"/>
        <end position="279"/>
    </location>
</feature>
<organism evidence="6 7">
    <name type="scientific">Leptospirillum ferriphilum YSK</name>
    <dbReference type="NCBI Taxonomy" id="1441628"/>
    <lineage>
        <taxon>Bacteria</taxon>
        <taxon>Pseudomonadati</taxon>
        <taxon>Nitrospirota</taxon>
        <taxon>Nitrospiria</taxon>
        <taxon>Nitrospirales</taxon>
        <taxon>Nitrospiraceae</taxon>
        <taxon>Leptospirillum</taxon>
    </lineage>
</organism>
<evidence type="ECO:0000259" key="5">
    <source>
        <dbReference type="PROSITE" id="PS50305"/>
    </source>
</evidence>
<proteinExistence type="predicted"/>
<dbReference type="InterPro" id="IPR029035">
    <property type="entry name" value="DHS-like_NAD/FAD-binding_dom"/>
</dbReference>
<keyword evidence="4" id="KW-0862">Zinc</keyword>
<dbReference type="GO" id="GO:0046872">
    <property type="term" value="F:metal ion binding"/>
    <property type="evidence" value="ECO:0007669"/>
    <property type="project" value="UniProtKB-KW"/>
</dbReference>
<dbReference type="PANTHER" id="PTHR11085">
    <property type="entry name" value="NAD-DEPENDENT PROTEIN DEACYLASE SIRTUIN-5, MITOCHONDRIAL-RELATED"/>
    <property type="match status" value="1"/>
</dbReference>
<dbReference type="PROSITE" id="PS50305">
    <property type="entry name" value="SIRTUIN"/>
    <property type="match status" value="1"/>
</dbReference>
<sequence length="279" mass="31091">MTDSAPLKEILRLLRQSDSLLITAGAGMGIDSGLPDFRGTHGFWRAYPALGEAGLSFEEMANPRAFRANIRQAWGFYGHRLNLYRRTDPHQGFQDLLHLGKQFPGGFFVFTSNVDGQFQKAGFPDDRIVECHGSIHFLQCLNACRSEVWKADNLTPGIDESSCRLLSPPPSCAYCGRPARPNVLMFGDGEWVGQRTRQQMLAFREWFQSVSRPVVLEIGAGESVPTVRNFGESLGCPLVRINPREWQVPQGSNHVGWPIGAKEGLEILANTYGQTNRLQ</sequence>
<dbReference type="InterPro" id="IPR003000">
    <property type="entry name" value="Sirtuin"/>
</dbReference>
<dbReference type="HOGENOM" id="CLU_023643_2_0_0"/>
<dbReference type="AlphaFoldDB" id="A0A059XV87"/>
<dbReference type="Gene3D" id="3.40.50.1220">
    <property type="entry name" value="TPP-binding domain"/>
    <property type="match status" value="1"/>
</dbReference>
<dbReference type="PANTHER" id="PTHR11085:SF4">
    <property type="entry name" value="NAD-DEPENDENT PROTEIN DEACYLASE"/>
    <property type="match status" value="1"/>
</dbReference>
<evidence type="ECO:0000256" key="2">
    <source>
        <dbReference type="ARBA" id="ARBA00022679"/>
    </source>
</evidence>
<feature type="binding site" evidence="4">
    <location>
        <position position="175"/>
    </location>
    <ligand>
        <name>Zn(2+)</name>
        <dbReference type="ChEBI" id="CHEBI:29105"/>
    </ligand>
</feature>
<keyword evidence="2" id="KW-0808">Transferase</keyword>
<feature type="binding site" evidence="4">
    <location>
        <position position="140"/>
    </location>
    <ligand>
        <name>Zn(2+)</name>
        <dbReference type="ChEBI" id="CHEBI:29105"/>
    </ligand>
</feature>
<dbReference type="SUPFAM" id="SSF52467">
    <property type="entry name" value="DHS-like NAD/FAD-binding domain"/>
    <property type="match status" value="1"/>
</dbReference>
<dbReference type="EC" id="2.3.1.286" evidence="1"/>